<evidence type="ECO:0000259" key="11">
    <source>
        <dbReference type="PROSITE" id="PS50109"/>
    </source>
</evidence>
<keyword evidence="4 10" id="KW-0808">Transferase</keyword>
<dbReference type="EC" id="2.7.11.-" evidence="10"/>
<dbReference type="GO" id="GO:0010906">
    <property type="term" value="P:regulation of glucose metabolic process"/>
    <property type="evidence" value="ECO:0007669"/>
    <property type="project" value="TreeGrafter"/>
</dbReference>
<proteinExistence type="inferred from homology"/>
<evidence type="ECO:0000256" key="5">
    <source>
        <dbReference type="ARBA" id="ARBA00022741"/>
    </source>
</evidence>
<keyword evidence="9 10" id="KW-0496">Mitochondrion</keyword>
<dbReference type="PANTHER" id="PTHR11947">
    <property type="entry name" value="PYRUVATE DEHYDROGENASE KINASE"/>
    <property type="match status" value="1"/>
</dbReference>
<dbReference type="PROSITE" id="PS50109">
    <property type="entry name" value="HIS_KIN"/>
    <property type="match status" value="1"/>
</dbReference>
<evidence type="ECO:0000256" key="8">
    <source>
        <dbReference type="ARBA" id="ARBA00022946"/>
    </source>
</evidence>
<comment type="subcellular location">
    <subcellularLocation>
        <location evidence="1 10">Mitochondrion matrix</location>
    </subcellularLocation>
</comment>
<dbReference type="OrthoDB" id="3264224at2759"/>
<dbReference type="Proteomes" id="UP000398389">
    <property type="component" value="Unassembled WGS sequence"/>
</dbReference>
<dbReference type="GO" id="GO:0005759">
    <property type="term" value="C:mitochondrial matrix"/>
    <property type="evidence" value="ECO:0007669"/>
    <property type="project" value="UniProtKB-SubCell"/>
</dbReference>
<dbReference type="InterPro" id="IPR036890">
    <property type="entry name" value="HATPase_C_sf"/>
</dbReference>
<dbReference type="InterPro" id="IPR036784">
    <property type="entry name" value="AK/P_DHK_N_sf"/>
</dbReference>
<dbReference type="GeneID" id="43578984"/>
<evidence type="ECO:0000256" key="6">
    <source>
        <dbReference type="ARBA" id="ARBA00022777"/>
    </source>
</evidence>
<dbReference type="InterPro" id="IPR039028">
    <property type="entry name" value="BCKD/PDK"/>
</dbReference>
<keyword evidence="6 10" id="KW-0418">Kinase</keyword>
<dbReference type="SUPFAM" id="SSF69012">
    <property type="entry name" value="alpha-ketoacid dehydrogenase kinase, N-terminal domain"/>
    <property type="match status" value="1"/>
</dbReference>
<dbReference type="PANTHER" id="PTHR11947:SF20">
    <property type="entry name" value="[3-METHYL-2-OXOBUTANOATE DEHYDROGENASE [LIPOAMIDE]] KINASE, MITOCHONDRIAL"/>
    <property type="match status" value="1"/>
</dbReference>
<evidence type="ECO:0000256" key="2">
    <source>
        <dbReference type="ARBA" id="ARBA00006155"/>
    </source>
</evidence>
<gene>
    <name evidence="12" type="ORF">SAPINGB_P000160</name>
</gene>
<dbReference type="GO" id="GO:0004740">
    <property type="term" value="F:pyruvate dehydrogenase (acetyl-transferring) kinase activity"/>
    <property type="evidence" value="ECO:0007669"/>
    <property type="project" value="TreeGrafter"/>
</dbReference>
<dbReference type="InterPro" id="IPR018955">
    <property type="entry name" value="BCDHK/PDK_N"/>
</dbReference>
<feature type="domain" description="Histidine kinase" evidence="11">
    <location>
        <begin position="316"/>
        <end position="462"/>
    </location>
</feature>
<sequence>MKRLTHSRFRLFADTVLPKTSCRRLGSLAVVSSNPASNCLMHRQLSPHHRDCRNHVSSFKHRLSKIEFLRLFSSSSVSMQDFHHLTKKNTEELDHLERTALERLIYEYASFELDPIHLEDLLALGKPPISEKVLLENAAYVLRQTTARLAHRLQALRNLPYLIVLNPSISQIYSIYFNSFRVVSQINPPKTLEENDYIVEILEQLVSAHTDTIPILSRGFWEARQYISAEEVTSVLDKHLRARIGTRMLAENHIALTRPIDPAHFIGAVEVDCNPAAILQSTATFVGDICDLKYGLVPHIEFDNQKGQAVTIPYVPVHLEYIFTELLKNAFRATVEFTQKQSQEGSLSSDLNSDKDLASQLPPVMVTIVKTSTGVIIRIRDRGGGIPPAIERNIWDYSFSTFDDGEGDGFATLNAAPGNSIAGLGYGLPLSRAYAEFFGGKLQIQSYFGWGTDVYLTLNTPKKA</sequence>
<dbReference type="InterPro" id="IPR005467">
    <property type="entry name" value="His_kinase_dom"/>
</dbReference>
<dbReference type="InterPro" id="IPR003594">
    <property type="entry name" value="HATPase_dom"/>
</dbReference>
<dbReference type="PRINTS" id="PR00344">
    <property type="entry name" value="BCTRLSENSOR"/>
</dbReference>
<dbReference type="SMART" id="SM00387">
    <property type="entry name" value="HATPase_c"/>
    <property type="match status" value="1"/>
</dbReference>
<keyword evidence="7 10" id="KW-0067">ATP-binding</keyword>
<dbReference type="AlphaFoldDB" id="A0A5E8AXX7"/>
<accession>A0A5E8AXX7</accession>
<organism evidence="12 13">
    <name type="scientific">Magnusiomyces paraingens</name>
    <dbReference type="NCBI Taxonomy" id="2606893"/>
    <lineage>
        <taxon>Eukaryota</taxon>
        <taxon>Fungi</taxon>
        <taxon>Dikarya</taxon>
        <taxon>Ascomycota</taxon>
        <taxon>Saccharomycotina</taxon>
        <taxon>Dipodascomycetes</taxon>
        <taxon>Dipodascales</taxon>
        <taxon>Dipodascaceae</taxon>
        <taxon>Magnusiomyces</taxon>
    </lineage>
</organism>
<protein>
    <recommendedName>
        <fullName evidence="10">Protein-serine/threonine kinase</fullName>
        <ecNumber evidence="10">2.7.11.-</ecNumber>
    </recommendedName>
</protein>
<dbReference type="Pfam" id="PF10436">
    <property type="entry name" value="BCDHK_Adom3"/>
    <property type="match status" value="1"/>
</dbReference>
<reference evidence="12 13" key="1">
    <citation type="submission" date="2019-09" db="EMBL/GenBank/DDBJ databases">
        <authorList>
            <person name="Brejova B."/>
        </authorList>
    </citation>
    <scope>NUCLEOTIDE SEQUENCE [LARGE SCALE GENOMIC DNA]</scope>
</reference>
<dbReference type="Gene3D" id="3.30.565.10">
    <property type="entry name" value="Histidine kinase-like ATPase, C-terminal domain"/>
    <property type="match status" value="1"/>
</dbReference>
<dbReference type="InterPro" id="IPR004358">
    <property type="entry name" value="Sig_transdc_His_kin-like_C"/>
</dbReference>
<evidence type="ECO:0000256" key="4">
    <source>
        <dbReference type="ARBA" id="ARBA00022679"/>
    </source>
</evidence>
<keyword evidence="5 10" id="KW-0547">Nucleotide-binding</keyword>
<name>A0A5E8AXX7_9ASCO</name>
<keyword evidence="13" id="KW-1185">Reference proteome</keyword>
<evidence type="ECO:0000256" key="10">
    <source>
        <dbReference type="RuleBase" id="RU366032"/>
    </source>
</evidence>
<dbReference type="SUPFAM" id="SSF55874">
    <property type="entry name" value="ATPase domain of HSP90 chaperone/DNA topoisomerase II/histidine kinase"/>
    <property type="match status" value="1"/>
</dbReference>
<evidence type="ECO:0000256" key="9">
    <source>
        <dbReference type="ARBA" id="ARBA00023128"/>
    </source>
</evidence>
<evidence type="ECO:0000256" key="1">
    <source>
        <dbReference type="ARBA" id="ARBA00004305"/>
    </source>
</evidence>
<evidence type="ECO:0000313" key="12">
    <source>
        <dbReference type="EMBL" id="VVT43816.1"/>
    </source>
</evidence>
<evidence type="ECO:0000256" key="3">
    <source>
        <dbReference type="ARBA" id="ARBA00022553"/>
    </source>
</evidence>
<keyword evidence="3" id="KW-0597">Phosphoprotein</keyword>
<evidence type="ECO:0000313" key="13">
    <source>
        <dbReference type="Proteomes" id="UP000398389"/>
    </source>
</evidence>
<dbReference type="GO" id="GO:0005524">
    <property type="term" value="F:ATP binding"/>
    <property type="evidence" value="ECO:0007669"/>
    <property type="project" value="UniProtKB-UniRule"/>
</dbReference>
<dbReference type="RefSeq" id="XP_031850775.1">
    <property type="nucleotide sequence ID" value="XM_031994884.1"/>
</dbReference>
<evidence type="ECO:0000256" key="7">
    <source>
        <dbReference type="ARBA" id="ARBA00022840"/>
    </source>
</evidence>
<dbReference type="EMBL" id="CABVLU010000001">
    <property type="protein sequence ID" value="VVT43816.1"/>
    <property type="molecule type" value="Genomic_DNA"/>
</dbReference>
<dbReference type="Pfam" id="PF02518">
    <property type="entry name" value="HATPase_c"/>
    <property type="match status" value="1"/>
</dbReference>
<comment type="similarity">
    <text evidence="2 10">Belongs to the PDK/BCKDK protein kinase family.</text>
</comment>
<keyword evidence="8" id="KW-0809">Transit peptide</keyword>
<dbReference type="Gene3D" id="1.20.140.20">
    <property type="entry name" value="Alpha-ketoacid/pyruvate dehydrogenase kinase, N-terminal domain"/>
    <property type="match status" value="1"/>
</dbReference>